<name>G0QR19_ICHMU</name>
<evidence type="ECO:0000313" key="2">
    <source>
        <dbReference type="EMBL" id="EGR32337.1"/>
    </source>
</evidence>
<organism evidence="2 3">
    <name type="scientific">Ichthyophthirius multifiliis</name>
    <name type="common">White spot disease agent</name>
    <name type="synonym">Ich</name>
    <dbReference type="NCBI Taxonomy" id="5932"/>
    <lineage>
        <taxon>Eukaryota</taxon>
        <taxon>Sar</taxon>
        <taxon>Alveolata</taxon>
        <taxon>Ciliophora</taxon>
        <taxon>Intramacronucleata</taxon>
        <taxon>Oligohymenophorea</taxon>
        <taxon>Hymenostomatida</taxon>
        <taxon>Ophryoglenina</taxon>
        <taxon>Ichthyophthirius</taxon>
    </lineage>
</organism>
<gene>
    <name evidence="2" type="ORF">IMG5_087380</name>
</gene>
<dbReference type="AlphaFoldDB" id="G0QR19"/>
<dbReference type="PANTHER" id="PTHR23011">
    <property type="entry name" value="CYCLIC NUCLEOTIDE-BINDING DOMAIN CONTAINING PROTEIN"/>
    <property type="match status" value="1"/>
</dbReference>
<evidence type="ECO:0000313" key="3">
    <source>
        <dbReference type="Proteomes" id="UP000008983"/>
    </source>
</evidence>
<dbReference type="STRING" id="857967.G0QR19"/>
<dbReference type="PROSITE" id="PS50042">
    <property type="entry name" value="CNMP_BINDING_3"/>
    <property type="match status" value="2"/>
</dbReference>
<dbReference type="GeneID" id="14908498"/>
<accession>G0QR19</accession>
<dbReference type="OrthoDB" id="292216at2759"/>
<protein>
    <submittedName>
        <fullName evidence="2">Cyclic nucleotide-binding domain protein</fullName>
    </submittedName>
</protein>
<feature type="domain" description="Cyclic nucleotide-binding" evidence="1">
    <location>
        <begin position="138"/>
        <end position="286"/>
    </location>
</feature>
<dbReference type="InterPro" id="IPR000595">
    <property type="entry name" value="cNMP-bd_dom"/>
</dbReference>
<dbReference type="InParanoid" id="G0QR19"/>
<dbReference type="OMA" id="YMVKREC"/>
<dbReference type="EMBL" id="GL983711">
    <property type="protein sequence ID" value="EGR32337.1"/>
    <property type="molecule type" value="Genomic_DNA"/>
</dbReference>
<dbReference type="InterPro" id="IPR018490">
    <property type="entry name" value="cNMP-bd_dom_sf"/>
</dbReference>
<reference evidence="2 3" key="1">
    <citation type="submission" date="2011-07" db="EMBL/GenBank/DDBJ databases">
        <authorList>
            <person name="Coyne R."/>
            <person name="Brami D."/>
            <person name="Johnson J."/>
            <person name="Hostetler J."/>
            <person name="Hannick L."/>
            <person name="Clark T."/>
            <person name="Cassidy-Hanley D."/>
            <person name="Inman J."/>
        </authorList>
    </citation>
    <scope>NUCLEOTIDE SEQUENCE [LARGE SCALE GENOMIC DNA]</scope>
    <source>
        <strain evidence="2 3">G5</strain>
    </source>
</reference>
<evidence type="ECO:0000259" key="1">
    <source>
        <dbReference type="PROSITE" id="PS50042"/>
    </source>
</evidence>
<feature type="domain" description="Cyclic nucleotide-binding" evidence="1">
    <location>
        <begin position="33"/>
        <end position="118"/>
    </location>
</feature>
<proteinExistence type="predicted"/>
<dbReference type="CDD" id="cd00038">
    <property type="entry name" value="CAP_ED"/>
    <property type="match status" value="2"/>
</dbReference>
<sequence>MKLTQNIKFFKDLIQQQNGCTEIHKQCCQSIVYEHHPKGTEVITIDTEGTKFYIIFNGSVQVHIRKGVEQLKQVAIMPTGSSFGELALISNQPRLATIICEEDCDFLVLKKKDFNRIMKNIELKVLNDKVACLIDIPFIGIINKQFIRDIYSKLKQIDFFKGQVVYQEGDKAQYVYIVIKGHFVAYKNFKIQQQDQWSLQIDENQKIYQKQYVKKMKFQSFTDKQFFGEDELLFRDDEIESKRKWTVVCENAEKSTLFAIKKKYFISKIMGDINGKKWMLQYLKNKKKYEEEKIKSLQNQVNKFWKYLKEDRKQLIMENKRNDFQRSLYNISFEEKIKNSNVSKEKFQYNLRTYIQQLKLELFFTLEQFRS</sequence>
<dbReference type="eggNOG" id="KOG2378">
    <property type="taxonomic scope" value="Eukaryota"/>
</dbReference>
<dbReference type="PANTHER" id="PTHR23011:SF28">
    <property type="entry name" value="CYCLIC NUCLEOTIDE-BINDING DOMAIN CONTAINING PROTEIN"/>
    <property type="match status" value="1"/>
</dbReference>
<dbReference type="Pfam" id="PF00027">
    <property type="entry name" value="cNMP_binding"/>
    <property type="match status" value="1"/>
</dbReference>
<dbReference type="Gene3D" id="2.60.120.10">
    <property type="entry name" value="Jelly Rolls"/>
    <property type="match status" value="2"/>
</dbReference>
<dbReference type="RefSeq" id="XP_004035823.1">
    <property type="nucleotide sequence ID" value="XM_004035775.1"/>
</dbReference>
<dbReference type="InterPro" id="IPR014710">
    <property type="entry name" value="RmlC-like_jellyroll"/>
</dbReference>
<dbReference type="Proteomes" id="UP000008983">
    <property type="component" value="Unassembled WGS sequence"/>
</dbReference>
<keyword evidence="3" id="KW-1185">Reference proteome</keyword>
<dbReference type="SUPFAM" id="SSF51206">
    <property type="entry name" value="cAMP-binding domain-like"/>
    <property type="match status" value="2"/>
</dbReference>